<evidence type="ECO:0000313" key="9">
    <source>
        <dbReference type="EMBL" id="KRH01981.1"/>
    </source>
</evidence>
<dbReference type="PANTHER" id="PTHR48020">
    <property type="entry name" value="PROTON MYO-INOSITOL COTRANSPORTER"/>
    <property type="match status" value="1"/>
</dbReference>
<dbReference type="Gene3D" id="1.20.1250.20">
    <property type="entry name" value="MFS general substrate transporter like domains"/>
    <property type="match status" value="1"/>
</dbReference>
<evidence type="ECO:0000256" key="5">
    <source>
        <dbReference type="ARBA" id="ARBA00022989"/>
    </source>
</evidence>
<dbReference type="SMR" id="K7MJB4"/>
<keyword evidence="6 7" id="KW-0472">Membrane</keyword>
<feature type="domain" description="Major facilitator superfamily (MFS) profile" evidence="8">
    <location>
        <begin position="1"/>
        <end position="294"/>
    </location>
</feature>
<dbReference type="PROSITE" id="PS50850">
    <property type="entry name" value="MFS"/>
    <property type="match status" value="1"/>
</dbReference>
<evidence type="ECO:0000256" key="6">
    <source>
        <dbReference type="ARBA" id="ARBA00023136"/>
    </source>
</evidence>
<proteinExistence type="inferred from homology"/>
<keyword evidence="5 7" id="KW-1133">Transmembrane helix</keyword>
<evidence type="ECO:0000256" key="4">
    <source>
        <dbReference type="ARBA" id="ARBA00022692"/>
    </source>
</evidence>
<dbReference type="HOGENOM" id="CLU_001265_30_5_1"/>
<accession>K7MJB4</accession>
<dbReference type="PANTHER" id="PTHR48020:SF24">
    <property type="entry name" value="INOSITOL TRANSPORTER 4"/>
    <property type="match status" value="1"/>
</dbReference>
<evidence type="ECO:0000256" key="7">
    <source>
        <dbReference type="SAM" id="Phobius"/>
    </source>
</evidence>
<dbReference type="STRING" id="3847.K7MJB4"/>
<dbReference type="GO" id="GO:0015798">
    <property type="term" value="P:myo-inositol transport"/>
    <property type="evidence" value="ECO:0000318"/>
    <property type="project" value="GO_Central"/>
</dbReference>
<dbReference type="GO" id="GO:0055085">
    <property type="term" value="P:transmembrane transport"/>
    <property type="evidence" value="ECO:0000318"/>
    <property type="project" value="GO_Central"/>
</dbReference>
<dbReference type="PROSITE" id="PS00216">
    <property type="entry name" value="SUGAR_TRANSPORT_1"/>
    <property type="match status" value="1"/>
</dbReference>
<name>K7MJB4_SOYBN</name>
<reference evidence="9 10" key="1">
    <citation type="journal article" date="2010" name="Nature">
        <title>Genome sequence of the palaeopolyploid soybean.</title>
        <authorList>
            <person name="Schmutz J."/>
            <person name="Cannon S.B."/>
            <person name="Schlueter J."/>
            <person name="Ma J."/>
            <person name="Mitros T."/>
            <person name="Nelson W."/>
            <person name="Hyten D.L."/>
            <person name="Song Q."/>
            <person name="Thelen J.J."/>
            <person name="Cheng J."/>
            <person name="Xu D."/>
            <person name="Hellsten U."/>
            <person name="May G.D."/>
            <person name="Yu Y."/>
            <person name="Sakurai T."/>
            <person name="Umezawa T."/>
            <person name="Bhattacharyya M.K."/>
            <person name="Sandhu D."/>
            <person name="Valliyodan B."/>
            <person name="Lindquist E."/>
            <person name="Peto M."/>
            <person name="Grant D."/>
            <person name="Shu S."/>
            <person name="Goodstein D."/>
            <person name="Barry K."/>
            <person name="Futrell-Griggs M."/>
            <person name="Abernathy B."/>
            <person name="Du J."/>
            <person name="Tian Z."/>
            <person name="Zhu L."/>
            <person name="Gill N."/>
            <person name="Joshi T."/>
            <person name="Libault M."/>
            <person name="Sethuraman A."/>
            <person name="Zhang X.-C."/>
            <person name="Shinozaki K."/>
            <person name="Nguyen H.T."/>
            <person name="Wing R.A."/>
            <person name="Cregan P."/>
            <person name="Specht J."/>
            <person name="Grimwood J."/>
            <person name="Rokhsar D."/>
            <person name="Stacey G."/>
            <person name="Shoemaker R.C."/>
            <person name="Jackson S.A."/>
        </authorList>
    </citation>
    <scope>NUCLEOTIDE SEQUENCE</scope>
    <source>
        <strain evidence="10">cv. Williams 82</strain>
        <tissue evidence="9">Callus</tissue>
    </source>
</reference>
<dbReference type="EnsemblPlants" id="KRH01981">
    <property type="protein sequence ID" value="KRH01981"/>
    <property type="gene ID" value="GLYMA_17G007800"/>
</dbReference>
<keyword evidence="4 7" id="KW-0812">Transmembrane</keyword>
<sequence length="330" mass="36736">MLLTGGQFLSYLINLAFTRAPGTRRWMLGVAGIPALLGFILMLSLPESPRWLYIKKEEAEEILLRIYRPSEIEEEMRAMQDSVETEKEEEELNGKLSLTQKLKGAFKNDVVRRGSSCSAVCGHQHSHVLQPNHFSVCWNCLQLHSSCTVLSMVFIDRYGRRRLMLVSMAYPNAPTLSSWNCMQCLQADCANSDNQFPPGACLAAEKSVRGVCRAAYAPGMGTVPWVLNSEIYPLRYRGLGGGIAAVSNWCANLIMSNSFLSMTESLGAAGTFLLFAGFSLVPIVAIYLLVPETKGLQFEEVEKLLQDGLDLSHLTRRTTKSRKRRMTPSN</sequence>
<feature type="transmembrane region" description="Helical" evidence="7">
    <location>
        <begin position="266"/>
        <end position="290"/>
    </location>
</feature>
<organism evidence="9">
    <name type="scientific">Glycine max</name>
    <name type="common">Soybean</name>
    <name type="synonym">Glycine hispida</name>
    <dbReference type="NCBI Taxonomy" id="3847"/>
    <lineage>
        <taxon>Eukaryota</taxon>
        <taxon>Viridiplantae</taxon>
        <taxon>Streptophyta</taxon>
        <taxon>Embryophyta</taxon>
        <taxon>Tracheophyta</taxon>
        <taxon>Spermatophyta</taxon>
        <taxon>Magnoliopsida</taxon>
        <taxon>eudicotyledons</taxon>
        <taxon>Gunneridae</taxon>
        <taxon>Pentapetalae</taxon>
        <taxon>rosids</taxon>
        <taxon>fabids</taxon>
        <taxon>Fabales</taxon>
        <taxon>Fabaceae</taxon>
        <taxon>Papilionoideae</taxon>
        <taxon>50 kb inversion clade</taxon>
        <taxon>NPAAA clade</taxon>
        <taxon>indigoferoid/millettioid clade</taxon>
        <taxon>Phaseoleae</taxon>
        <taxon>Glycine</taxon>
        <taxon>Glycine subgen. Soja</taxon>
    </lineage>
</organism>
<dbReference type="InParanoid" id="K7MJB4"/>
<reference evidence="9" key="3">
    <citation type="submission" date="2018-07" db="EMBL/GenBank/DDBJ databases">
        <title>WGS assembly of Glycine max.</title>
        <authorList>
            <person name="Schmutz J."/>
            <person name="Cannon S."/>
            <person name="Schlueter J."/>
            <person name="Ma J."/>
            <person name="Mitros T."/>
            <person name="Nelson W."/>
            <person name="Hyten D."/>
            <person name="Song Q."/>
            <person name="Thelen J."/>
            <person name="Cheng J."/>
            <person name="Xu D."/>
            <person name="Hellsten U."/>
            <person name="May G."/>
            <person name="Yu Y."/>
            <person name="Sakurai T."/>
            <person name="Umezawa T."/>
            <person name="Bhattacharyya M."/>
            <person name="Sandhu D."/>
            <person name="Valliyodan B."/>
            <person name="Lindquist E."/>
            <person name="Peto M."/>
            <person name="Grant D."/>
            <person name="Shu S."/>
            <person name="Goodstein D."/>
            <person name="Barry K."/>
            <person name="Futrell-Griggs M."/>
            <person name="Abernathy B."/>
            <person name="Du J."/>
            <person name="Tian Z."/>
            <person name="Zhu L."/>
            <person name="Gill N."/>
            <person name="Joshi T."/>
            <person name="Libault M."/>
            <person name="Sethuraman A."/>
            <person name="Zhang X."/>
            <person name="Shinozaki K."/>
            <person name="Nguyen H."/>
            <person name="Wing R."/>
            <person name="Cregan P."/>
            <person name="Specht J."/>
            <person name="Grimwood J."/>
            <person name="Rokhsar D."/>
            <person name="Stacey G."/>
            <person name="Shoemaker R."/>
            <person name="Jackson S."/>
        </authorList>
    </citation>
    <scope>NUCLEOTIDE SEQUENCE</scope>
    <source>
        <tissue evidence="9">Callus</tissue>
    </source>
</reference>
<gene>
    <name evidence="9" type="ORF">GLYMA_17G007800</name>
</gene>
<dbReference type="InterPro" id="IPR050814">
    <property type="entry name" value="Myo-inositol_Transporter"/>
</dbReference>
<evidence type="ECO:0000313" key="10">
    <source>
        <dbReference type="EnsemblPlants" id="KRH01981"/>
    </source>
</evidence>
<dbReference type="InterPro" id="IPR020846">
    <property type="entry name" value="MFS_dom"/>
</dbReference>
<dbReference type="GO" id="GO:0016020">
    <property type="term" value="C:membrane"/>
    <property type="evidence" value="ECO:0000318"/>
    <property type="project" value="GO_Central"/>
</dbReference>
<dbReference type="InterPro" id="IPR036259">
    <property type="entry name" value="MFS_trans_sf"/>
</dbReference>
<dbReference type="SUPFAM" id="SSF103473">
    <property type="entry name" value="MFS general substrate transporter"/>
    <property type="match status" value="1"/>
</dbReference>
<feature type="transmembrane region" description="Helical" evidence="7">
    <location>
        <begin position="28"/>
        <end position="46"/>
    </location>
</feature>
<dbReference type="InterPro" id="IPR005828">
    <property type="entry name" value="MFS_sugar_transport-like"/>
</dbReference>
<comment type="subcellular location">
    <subcellularLocation>
        <location evidence="1">Membrane</location>
        <topology evidence="1">Multi-pass membrane protein</topology>
    </subcellularLocation>
</comment>
<dbReference type="Gramene" id="KRH01981">
    <property type="protein sequence ID" value="KRH01981"/>
    <property type="gene ID" value="GLYMA_17G007800"/>
</dbReference>
<protein>
    <recommendedName>
        <fullName evidence="8">Major facilitator superfamily (MFS) profile domain-containing protein</fullName>
    </recommendedName>
</protein>
<reference evidence="10" key="2">
    <citation type="submission" date="2018-02" db="UniProtKB">
        <authorList>
            <consortium name="EnsemblPlants"/>
        </authorList>
    </citation>
    <scope>IDENTIFICATION</scope>
    <source>
        <strain evidence="10">Williams 82</strain>
    </source>
</reference>
<dbReference type="PaxDb" id="3847-GLYMA17G01156.1"/>
<keyword evidence="3" id="KW-0813">Transport</keyword>
<comment type="similarity">
    <text evidence="2">Belongs to the major facilitator superfamily. Sugar transporter (TC 2.A.1.1) family.</text>
</comment>
<evidence type="ECO:0000256" key="3">
    <source>
        <dbReference type="ARBA" id="ARBA00022448"/>
    </source>
</evidence>
<evidence type="ECO:0000256" key="1">
    <source>
        <dbReference type="ARBA" id="ARBA00004141"/>
    </source>
</evidence>
<dbReference type="Proteomes" id="UP000008827">
    <property type="component" value="Chromosome 17"/>
</dbReference>
<dbReference type="InterPro" id="IPR005829">
    <property type="entry name" value="Sugar_transporter_CS"/>
</dbReference>
<evidence type="ECO:0000256" key="2">
    <source>
        <dbReference type="ARBA" id="ARBA00010992"/>
    </source>
</evidence>
<dbReference type="eggNOG" id="KOG0254">
    <property type="taxonomic scope" value="Eukaryota"/>
</dbReference>
<keyword evidence="11" id="KW-1185">Reference proteome</keyword>
<evidence type="ECO:0000313" key="11">
    <source>
        <dbReference type="Proteomes" id="UP000008827"/>
    </source>
</evidence>
<evidence type="ECO:0000259" key="8">
    <source>
        <dbReference type="PROSITE" id="PS50850"/>
    </source>
</evidence>
<dbReference type="EMBL" id="CM000850">
    <property type="protein sequence ID" value="KRH01981.1"/>
    <property type="molecule type" value="Genomic_DNA"/>
</dbReference>
<dbReference type="AlphaFoldDB" id="K7MJB4"/>
<dbReference type="GO" id="GO:0005366">
    <property type="term" value="F:myo-inositol:proton symporter activity"/>
    <property type="evidence" value="ECO:0000318"/>
    <property type="project" value="GO_Central"/>
</dbReference>
<dbReference type="Pfam" id="PF00083">
    <property type="entry name" value="Sugar_tr"/>
    <property type="match status" value="2"/>
</dbReference>